<dbReference type="InterPro" id="IPR036637">
    <property type="entry name" value="Phosphohistidine_dom_sf"/>
</dbReference>
<comment type="cofactor">
    <cofactor evidence="1">
        <name>Mg(2+)</name>
        <dbReference type="ChEBI" id="CHEBI:18420"/>
    </cofactor>
</comment>
<dbReference type="InterPro" id="IPR008279">
    <property type="entry name" value="PEP-util_enz_mobile_dom"/>
</dbReference>
<dbReference type="UniPathway" id="UPA00138"/>
<evidence type="ECO:0000256" key="14">
    <source>
        <dbReference type="ARBA" id="ARBA00047700"/>
    </source>
</evidence>
<dbReference type="OrthoDB" id="9760711at2"/>
<keyword evidence="17" id="KW-0670">Pyruvate</keyword>
<evidence type="ECO:0000256" key="1">
    <source>
        <dbReference type="ARBA" id="ARBA00001946"/>
    </source>
</evidence>
<keyword evidence="18" id="KW-1185">Reference proteome</keyword>
<evidence type="ECO:0000256" key="2">
    <source>
        <dbReference type="ARBA" id="ARBA00002988"/>
    </source>
</evidence>
<dbReference type="STRING" id="651182.TOL2_C04170"/>
<dbReference type="PATRIC" id="fig|651182.5.peg.515"/>
<evidence type="ECO:0000259" key="15">
    <source>
        <dbReference type="Pfam" id="PF00391"/>
    </source>
</evidence>
<dbReference type="Pfam" id="PF00391">
    <property type="entry name" value="PEP-utilizers"/>
    <property type="match status" value="1"/>
</dbReference>
<dbReference type="PANTHER" id="PTHR43030:SF1">
    <property type="entry name" value="PHOSPHOENOLPYRUVATE SYNTHASE"/>
    <property type="match status" value="1"/>
</dbReference>
<dbReference type="SUPFAM" id="SSF56059">
    <property type="entry name" value="Glutathione synthetase ATP-binding domain-like"/>
    <property type="match status" value="1"/>
</dbReference>
<evidence type="ECO:0000256" key="7">
    <source>
        <dbReference type="ARBA" id="ARBA00022679"/>
    </source>
</evidence>
<dbReference type="Gene3D" id="3.30.1490.20">
    <property type="entry name" value="ATP-grasp fold, A domain"/>
    <property type="match status" value="1"/>
</dbReference>
<accession>K0NHZ3</accession>
<sequence length="862" mass="95698">MLIKNLFRYWTYQVFFPGTVLREKYEAFKTLLEYDKAAHEFMATLEEIYYTPKKCDFQAVVKNYDQFSHAVSGMVDALLSICPSRYWSLKDYYKKFDFYNRFMLAPPEFEFSPPFTISFDKAGSFGEAVAGNKAFCLSQINRDLHLPTPKGFVITTQAFHYFMETNDLRHPINERLACLDISDASSLERISREIEALILNADVPEDIVMAVTDAVTALDSGNGSDLKMALRSSAVKEDGKASFAGQYQTLLNVDKTKILNGYKRVIASKYSASALFYRISQGILDDETPMAVLVLEMVDSKAAGVLYTVDMDDLLSENLMIHSVQGQGGKLVEGEAVPDVITVSKKDLDHIVSITPAAGAGQIIFDAQIQPGKEGQYPAGKRFFLDKATVLTLARWGMLLETHFNCPQDIEWCQDNSGKLFVLQSRPLNSPLKSSLNKTLTKSCKTAKPYPPIENKLLCSGAESVCPGIGCGKVYRLNQLSGLSQVPAGSVLVVEHASPQMVTAIHKVAAIIIGRGSRASHFSSIAREFGVPAIANVTHGFHDLVQGRRVTVDADRGMVYDGVAVSLTEKAALLKTDFFTDSSFMAKLRYVINFSAKLKLTDPGSRDFEPEGCRSLHDIIRFAHETAVKEMFLSGNRKGSRKKGAKKLIFPVPMLFYVLDVGRGIKPDQKDKKNIRPEDISSIPMQAVLKGLCDPGICWSETTHFDWESYDKIVMAGGIISADDAQFGSYAVVSKKYLNVNFRFGYHFVILDTMCSSCEQDNYILFRFSGGGGTSAGRSLRAGFIKGVLTRLGFMVEIKSDLIDAEFKNGSLPTMKKTLDTVGRLLGATKLMDMYLKENMDMTCLIDEFMAGRYDFRSAINK</sequence>
<evidence type="ECO:0000256" key="10">
    <source>
        <dbReference type="ARBA" id="ARBA00022777"/>
    </source>
</evidence>
<protein>
    <recommendedName>
        <fullName evidence="6">Phosphoenolpyruvate synthase</fullName>
        <ecNumber evidence="5">2.7.9.2</ecNumber>
    </recommendedName>
    <alternativeName>
        <fullName evidence="13">Pyruvate, water dikinase</fullName>
    </alternativeName>
</protein>
<dbReference type="KEGG" id="dto:TOL2_C04170"/>
<feature type="domain" description="PEP-utilising enzyme mobile" evidence="15">
    <location>
        <begin position="487"/>
        <end position="557"/>
    </location>
</feature>
<dbReference type="SUPFAM" id="SSF52009">
    <property type="entry name" value="Phosphohistidine domain"/>
    <property type="match status" value="1"/>
</dbReference>
<dbReference type="Pfam" id="PF01326">
    <property type="entry name" value="PPDK_N"/>
    <property type="match status" value="1"/>
</dbReference>
<feature type="domain" description="Pyruvate phosphate dikinase AMP/ATP-binding" evidence="16">
    <location>
        <begin position="129"/>
        <end position="430"/>
    </location>
</feature>
<keyword evidence="12" id="KW-0460">Magnesium</keyword>
<comment type="catalytic activity">
    <reaction evidence="14">
        <text>pyruvate + ATP + H2O = phosphoenolpyruvate + AMP + phosphate + 2 H(+)</text>
        <dbReference type="Rhea" id="RHEA:11364"/>
        <dbReference type="ChEBI" id="CHEBI:15361"/>
        <dbReference type="ChEBI" id="CHEBI:15377"/>
        <dbReference type="ChEBI" id="CHEBI:15378"/>
        <dbReference type="ChEBI" id="CHEBI:30616"/>
        <dbReference type="ChEBI" id="CHEBI:43474"/>
        <dbReference type="ChEBI" id="CHEBI:58702"/>
        <dbReference type="ChEBI" id="CHEBI:456215"/>
        <dbReference type="EC" id="2.7.9.2"/>
    </reaction>
</comment>
<evidence type="ECO:0000256" key="13">
    <source>
        <dbReference type="ARBA" id="ARBA00033470"/>
    </source>
</evidence>
<keyword evidence="7 17" id="KW-0808">Transferase</keyword>
<evidence type="ECO:0000256" key="12">
    <source>
        <dbReference type="ARBA" id="ARBA00022842"/>
    </source>
</evidence>
<keyword evidence="8" id="KW-0479">Metal-binding</keyword>
<dbReference type="HOGENOM" id="CLU_011040_0_0_7"/>
<dbReference type="Gene3D" id="3.50.30.10">
    <property type="entry name" value="Phosphohistidine domain"/>
    <property type="match status" value="1"/>
</dbReference>
<gene>
    <name evidence="17" type="primary">ppsA2</name>
    <name evidence="17" type="ordered locus">TOL2_C04170</name>
</gene>
<dbReference type="EC" id="2.7.9.2" evidence="5"/>
<evidence type="ECO:0000256" key="11">
    <source>
        <dbReference type="ARBA" id="ARBA00022840"/>
    </source>
</evidence>
<evidence type="ECO:0000259" key="16">
    <source>
        <dbReference type="Pfam" id="PF01326"/>
    </source>
</evidence>
<dbReference type="EMBL" id="FO203503">
    <property type="protein sequence ID" value="CCK78587.1"/>
    <property type="molecule type" value="Genomic_DNA"/>
</dbReference>
<dbReference type="PANTHER" id="PTHR43030">
    <property type="entry name" value="PHOSPHOENOLPYRUVATE SYNTHASE"/>
    <property type="match status" value="1"/>
</dbReference>
<proteinExistence type="inferred from homology"/>
<keyword evidence="11" id="KW-0067">ATP-binding</keyword>
<evidence type="ECO:0000256" key="5">
    <source>
        <dbReference type="ARBA" id="ARBA00011996"/>
    </source>
</evidence>
<evidence type="ECO:0000256" key="9">
    <source>
        <dbReference type="ARBA" id="ARBA00022741"/>
    </source>
</evidence>
<dbReference type="AlphaFoldDB" id="K0NHZ3"/>
<dbReference type="GO" id="GO:0006094">
    <property type="term" value="P:gluconeogenesis"/>
    <property type="evidence" value="ECO:0007669"/>
    <property type="project" value="UniProtKB-UniPathway"/>
</dbReference>
<dbReference type="RefSeq" id="WP_014955944.1">
    <property type="nucleotide sequence ID" value="NC_018645.1"/>
</dbReference>
<keyword evidence="9" id="KW-0547">Nucleotide-binding</keyword>
<dbReference type="InterPro" id="IPR002192">
    <property type="entry name" value="PPDK_AMP/ATP-bd"/>
</dbReference>
<dbReference type="Proteomes" id="UP000007347">
    <property type="component" value="Chromosome"/>
</dbReference>
<dbReference type="InterPro" id="IPR013815">
    <property type="entry name" value="ATP_grasp_subdomain_1"/>
</dbReference>
<dbReference type="GO" id="GO:0046872">
    <property type="term" value="F:metal ion binding"/>
    <property type="evidence" value="ECO:0007669"/>
    <property type="project" value="UniProtKB-KW"/>
</dbReference>
<evidence type="ECO:0000256" key="3">
    <source>
        <dbReference type="ARBA" id="ARBA00004742"/>
    </source>
</evidence>
<evidence type="ECO:0000256" key="4">
    <source>
        <dbReference type="ARBA" id="ARBA00007837"/>
    </source>
</evidence>
<evidence type="ECO:0000313" key="17">
    <source>
        <dbReference type="EMBL" id="CCK78587.1"/>
    </source>
</evidence>
<evidence type="ECO:0000313" key="18">
    <source>
        <dbReference type="Proteomes" id="UP000007347"/>
    </source>
</evidence>
<comment type="pathway">
    <text evidence="3">Carbohydrate biosynthesis; gluconeogenesis.</text>
</comment>
<dbReference type="Gene3D" id="3.30.470.20">
    <property type="entry name" value="ATP-grasp fold, B domain"/>
    <property type="match status" value="1"/>
</dbReference>
<dbReference type="GO" id="GO:0005524">
    <property type="term" value="F:ATP binding"/>
    <property type="evidence" value="ECO:0007669"/>
    <property type="project" value="UniProtKB-KW"/>
</dbReference>
<keyword evidence="10 17" id="KW-0418">Kinase</keyword>
<reference evidence="17 18" key="1">
    <citation type="journal article" date="2013" name="Environ. Microbiol.">
        <title>Complete genome, catabolic sub-proteomes and key-metabolites of Desulfobacula toluolica Tol2, a marine, aromatic compound-degrading, sulfate-reducing bacterium.</title>
        <authorList>
            <person name="Wohlbrand L."/>
            <person name="Jacob J.H."/>
            <person name="Kube M."/>
            <person name="Mussmann M."/>
            <person name="Jarling R."/>
            <person name="Beck A."/>
            <person name="Amann R."/>
            <person name="Wilkes H."/>
            <person name="Reinhardt R."/>
            <person name="Rabus R."/>
        </authorList>
    </citation>
    <scope>NUCLEOTIDE SEQUENCE [LARGE SCALE GENOMIC DNA]</scope>
    <source>
        <strain evidence="18">DSM 7467 / Tol2</strain>
    </source>
</reference>
<comment type="function">
    <text evidence="2">Catalyzes the phosphorylation of pyruvate to phosphoenolpyruvate.</text>
</comment>
<organism evidence="17 18">
    <name type="scientific">Desulfobacula toluolica (strain DSM 7467 / Tol2)</name>
    <dbReference type="NCBI Taxonomy" id="651182"/>
    <lineage>
        <taxon>Bacteria</taxon>
        <taxon>Pseudomonadati</taxon>
        <taxon>Thermodesulfobacteriota</taxon>
        <taxon>Desulfobacteria</taxon>
        <taxon>Desulfobacterales</taxon>
        <taxon>Desulfobacteraceae</taxon>
        <taxon>Desulfobacula</taxon>
    </lineage>
</organism>
<dbReference type="InterPro" id="IPR006319">
    <property type="entry name" value="PEP_synth"/>
</dbReference>
<name>K0NHZ3_DESTT</name>
<comment type="similarity">
    <text evidence="4">Belongs to the PEP-utilizing enzyme family.</text>
</comment>
<evidence type="ECO:0000256" key="8">
    <source>
        <dbReference type="ARBA" id="ARBA00022723"/>
    </source>
</evidence>
<dbReference type="GO" id="GO:0008986">
    <property type="term" value="F:pyruvate, water dikinase activity"/>
    <property type="evidence" value="ECO:0007669"/>
    <property type="project" value="UniProtKB-EC"/>
</dbReference>
<evidence type="ECO:0000256" key="6">
    <source>
        <dbReference type="ARBA" id="ARBA00021623"/>
    </source>
</evidence>